<protein>
    <submittedName>
        <fullName evidence="2">Uncharacterized protein</fullName>
    </submittedName>
</protein>
<feature type="region of interest" description="Disordered" evidence="1">
    <location>
        <begin position="221"/>
        <end position="244"/>
    </location>
</feature>
<keyword evidence="3" id="KW-1185">Reference proteome</keyword>
<gene>
    <name evidence="2" type="ORF">BDN70DRAFT_293024</name>
</gene>
<evidence type="ECO:0000313" key="3">
    <source>
        <dbReference type="Proteomes" id="UP000807469"/>
    </source>
</evidence>
<organism evidence="2 3">
    <name type="scientific">Pholiota conissans</name>
    <dbReference type="NCBI Taxonomy" id="109636"/>
    <lineage>
        <taxon>Eukaryota</taxon>
        <taxon>Fungi</taxon>
        <taxon>Dikarya</taxon>
        <taxon>Basidiomycota</taxon>
        <taxon>Agaricomycotina</taxon>
        <taxon>Agaricomycetes</taxon>
        <taxon>Agaricomycetidae</taxon>
        <taxon>Agaricales</taxon>
        <taxon>Agaricineae</taxon>
        <taxon>Strophariaceae</taxon>
        <taxon>Pholiota</taxon>
    </lineage>
</organism>
<dbReference type="Proteomes" id="UP000807469">
    <property type="component" value="Unassembled WGS sequence"/>
</dbReference>
<evidence type="ECO:0000313" key="2">
    <source>
        <dbReference type="EMBL" id="KAF9483605.1"/>
    </source>
</evidence>
<dbReference type="EMBL" id="MU155152">
    <property type="protein sequence ID" value="KAF9483605.1"/>
    <property type="molecule type" value="Genomic_DNA"/>
</dbReference>
<dbReference type="OrthoDB" id="3258141at2759"/>
<evidence type="ECO:0000256" key="1">
    <source>
        <dbReference type="SAM" id="MobiDB-lite"/>
    </source>
</evidence>
<dbReference type="AlphaFoldDB" id="A0A9P5ZB34"/>
<proteinExistence type="predicted"/>
<name>A0A9P5ZB34_9AGAR</name>
<feature type="compositionally biased region" description="Polar residues" evidence="1">
    <location>
        <begin position="221"/>
        <end position="230"/>
    </location>
</feature>
<accession>A0A9P5ZB34</accession>
<comment type="caution">
    <text evidence="2">The sequence shown here is derived from an EMBL/GenBank/DDBJ whole genome shotgun (WGS) entry which is preliminary data.</text>
</comment>
<sequence length="267" mass="29832">MTTTTRLPKSGNEWTESDLATYGIKVEYQDIQQFFGEKPLPTPSVPEGILTALTLDDALDFESKRFMSYLKLAIDPIAVAELRECSGKSAFLSFIMVVFDILGYFSYSCGLNEWTALPFLNCGRTMEVRVDAGLIDMDANYSIRLVVHDGLSEGSTNSNAIAQLCAEAIAAFQYNNFRRRMIGLDELDSQVIPGMIMIATSPSFFKIPVSQELAWSIESGQSTSTPTTITGFIPELPHPDRKKDGMRPLDNRRVILQCFEAFKKFVF</sequence>
<reference evidence="2" key="1">
    <citation type="submission" date="2020-11" db="EMBL/GenBank/DDBJ databases">
        <authorList>
            <consortium name="DOE Joint Genome Institute"/>
            <person name="Ahrendt S."/>
            <person name="Riley R."/>
            <person name="Andreopoulos W."/>
            <person name="Labutti K."/>
            <person name="Pangilinan J."/>
            <person name="Ruiz-Duenas F.J."/>
            <person name="Barrasa J.M."/>
            <person name="Sanchez-Garcia M."/>
            <person name="Camarero S."/>
            <person name="Miyauchi S."/>
            <person name="Serrano A."/>
            <person name="Linde D."/>
            <person name="Babiker R."/>
            <person name="Drula E."/>
            <person name="Ayuso-Fernandez I."/>
            <person name="Pacheco R."/>
            <person name="Padilla G."/>
            <person name="Ferreira P."/>
            <person name="Barriuso J."/>
            <person name="Kellner H."/>
            <person name="Castanera R."/>
            <person name="Alfaro M."/>
            <person name="Ramirez L."/>
            <person name="Pisabarro A.G."/>
            <person name="Kuo A."/>
            <person name="Tritt A."/>
            <person name="Lipzen A."/>
            <person name="He G."/>
            <person name="Yan M."/>
            <person name="Ng V."/>
            <person name="Cullen D."/>
            <person name="Martin F."/>
            <person name="Rosso M.-N."/>
            <person name="Henrissat B."/>
            <person name="Hibbett D."/>
            <person name="Martinez A.T."/>
            <person name="Grigoriev I.V."/>
        </authorList>
    </citation>
    <scope>NUCLEOTIDE SEQUENCE</scope>
    <source>
        <strain evidence="2">CIRM-BRFM 674</strain>
    </source>
</reference>